<dbReference type="AlphaFoldDB" id="A0A0A9EKC8"/>
<organism evidence="1">
    <name type="scientific">Arundo donax</name>
    <name type="common">Giant reed</name>
    <name type="synonym">Donax arundinaceus</name>
    <dbReference type="NCBI Taxonomy" id="35708"/>
    <lineage>
        <taxon>Eukaryota</taxon>
        <taxon>Viridiplantae</taxon>
        <taxon>Streptophyta</taxon>
        <taxon>Embryophyta</taxon>
        <taxon>Tracheophyta</taxon>
        <taxon>Spermatophyta</taxon>
        <taxon>Magnoliopsida</taxon>
        <taxon>Liliopsida</taxon>
        <taxon>Poales</taxon>
        <taxon>Poaceae</taxon>
        <taxon>PACMAD clade</taxon>
        <taxon>Arundinoideae</taxon>
        <taxon>Arundineae</taxon>
        <taxon>Arundo</taxon>
    </lineage>
</organism>
<reference evidence="1" key="1">
    <citation type="submission" date="2014-09" db="EMBL/GenBank/DDBJ databases">
        <authorList>
            <person name="Magalhaes I.L.F."/>
            <person name="Oliveira U."/>
            <person name="Santos F.R."/>
            <person name="Vidigal T.H.D.A."/>
            <person name="Brescovit A.D."/>
            <person name="Santos A.J."/>
        </authorList>
    </citation>
    <scope>NUCLEOTIDE SEQUENCE</scope>
    <source>
        <tissue evidence="1">Shoot tissue taken approximately 20 cm above the soil surface</tissue>
    </source>
</reference>
<sequence>MMQSIFYLYFRLKSFCKGR</sequence>
<proteinExistence type="predicted"/>
<name>A0A0A9EKC8_ARUDO</name>
<evidence type="ECO:0000313" key="1">
    <source>
        <dbReference type="EMBL" id="JAE01165.1"/>
    </source>
</evidence>
<accession>A0A0A9EKC8</accession>
<dbReference type="EMBL" id="GBRH01196731">
    <property type="protein sequence ID" value="JAE01165.1"/>
    <property type="molecule type" value="Transcribed_RNA"/>
</dbReference>
<protein>
    <submittedName>
        <fullName evidence="1">Uncharacterized protein</fullName>
    </submittedName>
</protein>
<reference evidence="1" key="2">
    <citation type="journal article" date="2015" name="Data Brief">
        <title>Shoot transcriptome of the giant reed, Arundo donax.</title>
        <authorList>
            <person name="Barrero R.A."/>
            <person name="Guerrero F.D."/>
            <person name="Moolhuijzen P."/>
            <person name="Goolsby J.A."/>
            <person name="Tidwell J."/>
            <person name="Bellgard S.E."/>
            <person name="Bellgard M.I."/>
        </authorList>
    </citation>
    <scope>NUCLEOTIDE SEQUENCE</scope>
    <source>
        <tissue evidence="1">Shoot tissue taken approximately 20 cm above the soil surface</tissue>
    </source>
</reference>